<evidence type="ECO:0000256" key="2">
    <source>
        <dbReference type="ARBA" id="ARBA00010617"/>
    </source>
</evidence>
<keyword evidence="6" id="KW-0503">Monooxygenase</keyword>
<dbReference type="PRINTS" id="PR00463">
    <property type="entry name" value="EP450I"/>
</dbReference>
<comment type="cofactor">
    <cofactor evidence="1 5">
        <name>heme</name>
        <dbReference type="ChEBI" id="CHEBI:30413"/>
    </cofactor>
</comment>
<dbReference type="PROSITE" id="PS00086">
    <property type="entry name" value="CYTOCHROME_P450"/>
    <property type="match status" value="1"/>
</dbReference>
<feature type="non-terminal residue" evidence="7">
    <location>
        <position position="1"/>
    </location>
</feature>
<accession>A0A1Y1ZH64</accession>
<dbReference type="InterPro" id="IPR050121">
    <property type="entry name" value="Cytochrome_P450_monoxygenase"/>
</dbReference>
<dbReference type="SUPFAM" id="SSF48264">
    <property type="entry name" value="Cytochrome P450"/>
    <property type="match status" value="1"/>
</dbReference>
<feature type="binding site" description="axial binding residue" evidence="5">
    <location>
        <position position="484"/>
    </location>
    <ligand>
        <name>heme</name>
        <dbReference type="ChEBI" id="CHEBI:30413"/>
    </ligand>
    <ligandPart>
        <name>Fe</name>
        <dbReference type="ChEBI" id="CHEBI:18248"/>
    </ligandPart>
</feature>
<dbReference type="PANTHER" id="PTHR24305">
    <property type="entry name" value="CYTOCHROME P450"/>
    <property type="match status" value="1"/>
</dbReference>
<dbReference type="GO" id="GO:0004497">
    <property type="term" value="F:monooxygenase activity"/>
    <property type="evidence" value="ECO:0007669"/>
    <property type="project" value="UniProtKB-KW"/>
</dbReference>
<evidence type="ECO:0000313" key="8">
    <source>
        <dbReference type="Proteomes" id="UP000193144"/>
    </source>
</evidence>
<dbReference type="OrthoDB" id="1470350at2759"/>
<keyword evidence="8" id="KW-1185">Reference proteome</keyword>
<evidence type="ECO:0000256" key="4">
    <source>
        <dbReference type="ARBA" id="ARBA00023004"/>
    </source>
</evidence>
<dbReference type="EMBL" id="MCFA01000084">
    <property type="protein sequence ID" value="ORY09598.1"/>
    <property type="molecule type" value="Genomic_DNA"/>
</dbReference>
<dbReference type="GO" id="GO:0020037">
    <property type="term" value="F:heme binding"/>
    <property type="evidence" value="ECO:0007669"/>
    <property type="project" value="InterPro"/>
</dbReference>
<dbReference type="GO" id="GO:0016705">
    <property type="term" value="F:oxidoreductase activity, acting on paired donors, with incorporation or reduction of molecular oxygen"/>
    <property type="evidence" value="ECO:0007669"/>
    <property type="project" value="InterPro"/>
</dbReference>
<organism evidence="7 8">
    <name type="scientific">Clohesyomyces aquaticus</name>
    <dbReference type="NCBI Taxonomy" id="1231657"/>
    <lineage>
        <taxon>Eukaryota</taxon>
        <taxon>Fungi</taxon>
        <taxon>Dikarya</taxon>
        <taxon>Ascomycota</taxon>
        <taxon>Pezizomycotina</taxon>
        <taxon>Dothideomycetes</taxon>
        <taxon>Pleosporomycetidae</taxon>
        <taxon>Pleosporales</taxon>
        <taxon>Lindgomycetaceae</taxon>
        <taxon>Clohesyomyces</taxon>
    </lineage>
</organism>
<keyword evidence="6" id="KW-0560">Oxidoreductase</keyword>
<protein>
    <submittedName>
        <fullName evidence="7">Cytochrome P450</fullName>
    </submittedName>
</protein>
<comment type="similarity">
    <text evidence="2 6">Belongs to the cytochrome P450 family.</text>
</comment>
<keyword evidence="4 5" id="KW-0408">Iron</keyword>
<dbReference type="Gene3D" id="1.10.630.10">
    <property type="entry name" value="Cytochrome P450"/>
    <property type="match status" value="1"/>
</dbReference>
<evidence type="ECO:0000256" key="3">
    <source>
        <dbReference type="ARBA" id="ARBA00022723"/>
    </source>
</evidence>
<evidence type="ECO:0000256" key="6">
    <source>
        <dbReference type="RuleBase" id="RU000461"/>
    </source>
</evidence>
<keyword evidence="5 6" id="KW-0349">Heme</keyword>
<evidence type="ECO:0000256" key="1">
    <source>
        <dbReference type="ARBA" id="ARBA00001971"/>
    </source>
</evidence>
<dbReference type="GO" id="GO:0005506">
    <property type="term" value="F:iron ion binding"/>
    <property type="evidence" value="ECO:0007669"/>
    <property type="project" value="InterPro"/>
</dbReference>
<comment type="caution">
    <text evidence="7">The sequence shown here is derived from an EMBL/GenBank/DDBJ whole genome shotgun (WGS) entry which is preliminary data.</text>
</comment>
<proteinExistence type="inferred from homology"/>
<evidence type="ECO:0000313" key="7">
    <source>
        <dbReference type="EMBL" id="ORY09598.1"/>
    </source>
</evidence>
<dbReference type="STRING" id="1231657.A0A1Y1ZH64"/>
<reference evidence="7 8" key="1">
    <citation type="submission" date="2016-07" db="EMBL/GenBank/DDBJ databases">
        <title>Pervasive Adenine N6-methylation of Active Genes in Fungi.</title>
        <authorList>
            <consortium name="DOE Joint Genome Institute"/>
            <person name="Mondo S.J."/>
            <person name="Dannebaum R.O."/>
            <person name="Kuo R.C."/>
            <person name="Labutti K."/>
            <person name="Haridas S."/>
            <person name="Kuo A."/>
            <person name="Salamov A."/>
            <person name="Ahrendt S.R."/>
            <person name="Lipzen A."/>
            <person name="Sullivan W."/>
            <person name="Andreopoulos W.B."/>
            <person name="Clum A."/>
            <person name="Lindquist E."/>
            <person name="Daum C."/>
            <person name="Ramamoorthy G.K."/>
            <person name="Gryganskyi A."/>
            <person name="Culley D."/>
            <person name="Magnuson J.K."/>
            <person name="James T.Y."/>
            <person name="O'Malley M.A."/>
            <person name="Stajich J.E."/>
            <person name="Spatafora J.W."/>
            <person name="Visel A."/>
            <person name="Grigoriev I.V."/>
        </authorList>
    </citation>
    <scope>NUCLEOTIDE SEQUENCE [LARGE SCALE GENOMIC DNA]</scope>
    <source>
        <strain evidence="7 8">CBS 115471</strain>
    </source>
</reference>
<dbReference type="InterPro" id="IPR001128">
    <property type="entry name" value="Cyt_P450"/>
</dbReference>
<dbReference type="AlphaFoldDB" id="A0A1Y1ZH64"/>
<sequence length="533" mass="60127">LIPKPIPGIPYNRISASMPWGELVALGIYNLRTGEVFSWLSLQCRKRQSPIIQLFIPSFSYHRPTVVVADLREIEDIVTKRLDEIDRSPLMHDFFGLLVPRATIGMPTGSVFKQQRRLWNSMLSPKFLREVAAPKFHETFIQLSVLWREKAKVAQFDAFEINEDIKLATLDAIWQMAVGSDLGLLVNNRLSIRSDVVSRSNGKIKFAPVTRPPFYRSLCTLLTCLDWVMQGVSPRMYTWIFRHTSMLPSAERVKNDVLDEIIHKARENVIREEKSSTPCALDHVLRQDATCTSRSGAASSNEALRDELLELLITGHETTASSISWAIKYLTDHQSIQKSLRASLYAAFPGTSPANLPSANDLASTALHYLDAVIEEVLRLSRTGPVSFRQAIKDCNILGHQVPAGTPIILVTAGPSYDDPNRPTVPEALRSPTSRATRLRRKDSRTITELHPDQFIPERWLTPDRQFNHSAVHSLPFSSGPRGCFGKKIALLEMRLMISLLVIQFEFPKLPAHLSRYTAKDGLTRRPVCSYVR</sequence>
<dbReference type="PRINTS" id="PR00385">
    <property type="entry name" value="P450"/>
</dbReference>
<gene>
    <name evidence="7" type="ORF">BCR34DRAFT_456444</name>
</gene>
<dbReference type="PANTHER" id="PTHR24305:SF232">
    <property type="entry name" value="P450, PUTATIVE (EUROFUNG)-RELATED"/>
    <property type="match status" value="1"/>
</dbReference>
<dbReference type="InterPro" id="IPR017972">
    <property type="entry name" value="Cyt_P450_CS"/>
</dbReference>
<evidence type="ECO:0000256" key="5">
    <source>
        <dbReference type="PIRSR" id="PIRSR602401-1"/>
    </source>
</evidence>
<dbReference type="InterPro" id="IPR002401">
    <property type="entry name" value="Cyt_P450_E_grp-I"/>
</dbReference>
<dbReference type="Proteomes" id="UP000193144">
    <property type="component" value="Unassembled WGS sequence"/>
</dbReference>
<dbReference type="InterPro" id="IPR036396">
    <property type="entry name" value="Cyt_P450_sf"/>
</dbReference>
<dbReference type="Pfam" id="PF00067">
    <property type="entry name" value="p450"/>
    <property type="match status" value="2"/>
</dbReference>
<keyword evidence="3 5" id="KW-0479">Metal-binding</keyword>
<name>A0A1Y1ZH64_9PLEO</name>
<feature type="non-terminal residue" evidence="7">
    <location>
        <position position="533"/>
    </location>
</feature>